<proteinExistence type="inferred from homology"/>
<dbReference type="InterPro" id="IPR019128">
    <property type="entry name" value="Dcc1"/>
</dbReference>
<dbReference type="AlphaFoldDB" id="A0A7D8V3C7"/>
<dbReference type="GO" id="GO:0000785">
    <property type="term" value="C:chromatin"/>
    <property type="evidence" value="ECO:0007669"/>
    <property type="project" value="TreeGrafter"/>
</dbReference>
<dbReference type="Pfam" id="PF09724">
    <property type="entry name" value="Dcc1"/>
    <property type="match status" value="1"/>
</dbReference>
<evidence type="ECO:0000256" key="1">
    <source>
        <dbReference type="ARBA" id="ARBA00007017"/>
    </source>
</evidence>
<keyword evidence="2" id="KW-0235">DNA replication</keyword>
<comment type="similarity">
    <text evidence="1">Belongs to the DCC1 family.</text>
</comment>
<dbReference type="EMBL" id="QKWK01000001">
    <property type="protein sequence ID" value="TXT16010.1"/>
    <property type="molecule type" value="Genomic_DNA"/>
</dbReference>
<gene>
    <name evidence="3" type="ORF">VHUM_00513</name>
</gene>
<dbReference type="GO" id="GO:0006260">
    <property type="term" value="P:DNA replication"/>
    <property type="evidence" value="ECO:0007669"/>
    <property type="project" value="UniProtKB-KW"/>
</dbReference>
<dbReference type="PANTHER" id="PTHR13395">
    <property type="entry name" value="SISTER CHROMATID COHESION PROTEIN DCC1-RELATED"/>
    <property type="match status" value="1"/>
</dbReference>
<dbReference type="PANTHER" id="PTHR13395:SF6">
    <property type="entry name" value="SISTER CHROMATID COHESION PROTEIN DCC1"/>
    <property type="match status" value="1"/>
</dbReference>
<keyword evidence="4" id="KW-1185">Reference proteome</keyword>
<evidence type="ECO:0000256" key="2">
    <source>
        <dbReference type="ARBA" id="ARBA00022705"/>
    </source>
</evidence>
<evidence type="ECO:0008006" key="5">
    <source>
        <dbReference type="Google" id="ProtNLM"/>
    </source>
</evidence>
<sequence>MLPKDYITVRFPQTQDDESYQLLELPPEILAQVEGGAVVPLTIKGRPADDSVLCTTERTYTLRAVSISNSLVVLRDAPERARTLAIRDICHEVLECVPTAGRVERLGTVLRESAWTGLGDDGTGSSGRKRKRGVKRYTRAQLESIVQASDGELAVALKEHNVLEVDGHMLLLPPVHLAPLLGILLGIATAHGVLGAPDADGVPTARVRAEAALDALAEHDVGAGLARGVLGLFGVVDDDEDEWTADVPAAVRELGRGLLVGLGDAKRPEDEFLAEWRAQVGEAFEPAVRLDALAGDYLLSDAPPSAFAAPGKLVSFFPRAALPPDAATRFADLFLTRTAWRPDDMIPFLRGLFPAGDTKARDKLVAKFVRAVKGRDGTWWHPRRTG</sequence>
<accession>A0A7D8V3C7</accession>
<evidence type="ECO:0000313" key="3">
    <source>
        <dbReference type="EMBL" id="TXT16010.1"/>
    </source>
</evidence>
<protein>
    <recommendedName>
        <fullName evidence="5">Sister chromatid cohesion protein DCC1</fullName>
    </recommendedName>
</protein>
<name>A0A7D8V3C7_VANHU</name>
<reference evidence="3 4" key="1">
    <citation type="journal article" date="2019" name="PLoS Genet.">
        <title>Convergent evolution of linked mating-type loci in basidiomycete fungi.</title>
        <authorList>
            <person name="Sun S."/>
            <person name="Coelho M.A."/>
            <person name="Heitman J."/>
            <person name="Nowrousian M."/>
        </authorList>
    </citation>
    <scope>NUCLEOTIDE SEQUENCE [LARGE SCALE GENOMIC DNA]</scope>
    <source>
        <strain evidence="3 4">CBS 4282</strain>
    </source>
</reference>
<dbReference type="Proteomes" id="UP000473826">
    <property type="component" value="Unassembled WGS sequence"/>
</dbReference>
<comment type="caution">
    <text evidence="3">The sequence shown here is derived from an EMBL/GenBank/DDBJ whole genome shotgun (WGS) entry which is preliminary data.</text>
</comment>
<dbReference type="GO" id="GO:0034088">
    <property type="term" value="P:maintenance of mitotic sister chromatid cohesion"/>
    <property type="evidence" value="ECO:0007669"/>
    <property type="project" value="TreeGrafter"/>
</dbReference>
<evidence type="ECO:0000313" key="4">
    <source>
        <dbReference type="Proteomes" id="UP000473826"/>
    </source>
</evidence>
<dbReference type="OrthoDB" id="276989at2759"/>
<dbReference type="GO" id="GO:0000775">
    <property type="term" value="C:chromosome, centromeric region"/>
    <property type="evidence" value="ECO:0007669"/>
    <property type="project" value="TreeGrafter"/>
</dbReference>
<organism evidence="3 4">
    <name type="scientific">Vanrija humicola</name>
    <name type="common">Yeast</name>
    <name type="synonym">Cryptococcus humicola</name>
    <dbReference type="NCBI Taxonomy" id="5417"/>
    <lineage>
        <taxon>Eukaryota</taxon>
        <taxon>Fungi</taxon>
        <taxon>Dikarya</taxon>
        <taxon>Basidiomycota</taxon>
        <taxon>Agaricomycotina</taxon>
        <taxon>Tremellomycetes</taxon>
        <taxon>Trichosporonales</taxon>
        <taxon>Trichosporonaceae</taxon>
        <taxon>Vanrija</taxon>
    </lineage>
</organism>
<dbReference type="GO" id="GO:0031390">
    <property type="term" value="C:Ctf18 RFC-like complex"/>
    <property type="evidence" value="ECO:0007669"/>
    <property type="project" value="InterPro"/>
</dbReference>